<feature type="region of interest" description="Disordered" evidence="1">
    <location>
        <begin position="134"/>
        <end position="155"/>
    </location>
</feature>
<dbReference type="EMBL" id="NAJN01000001">
    <property type="protein sequence ID" value="TKA82418.1"/>
    <property type="molecule type" value="Genomic_DNA"/>
</dbReference>
<gene>
    <name evidence="3" type="ORF">B0A49_00017</name>
</gene>
<dbReference type="InterPro" id="IPR047092">
    <property type="entry name" value="AFUB_07903/YDR124W-like_hel"/>
</dbReference>
<reference evidence="3 4" key="1">
    <citation type="submission" date="2017-03" db="EMBL/GenBank/DDBJ databases">
        <title>Genomes of endolithic fungi from Antarctica.</title>
        <authorList>
            <person name="Coleine C."/>
            <person name="Masonjones S."/>
            <person name="Stajich J.E."/>
        </authorList>
    </citation>
    <scope>NUCLEOTIDE SEQUENCE [LARGE SCALE GENOMIC DNA]</scope>
    <source>
        <strain evidence="3 4">CCFEE 5187</strain>
    </source>
</reference>
<dbReference type="AlphaFoldDB" id="A0A4U0Y232"/>
<protein>
    <recommendedName>
        <fullName evidence="2">Subtelomeric hrmA-associated cluster protein AFUB-079030/YDR124W-like helical bundle domain-containing protein</fullName>
    </recommendedName>
</protein>
<name>A0A4U0Y232_9PEZI</name>
<evidence type="ECO:0000313" key="3">
    <source>
        <dbReference type="EMBL" id="TKA82418.1"/>
    </source>
</evidence>
<organism evidence="3 4">
    <name type="scientific">Cryomyces minteri</name>
    <dbReference type="NCBI Taxonomy" id="331657"/>
    <lineage>
        <taxon>Eukaryota</taxon>
        <taxon>Fungi</taxon>
        <taxon>Dikarya</taxon>
        <taxon>Ascomycota</taxon>
        <taxon>Pezizomycotina</taxon>
        <taxon>Dothideomycetes</taxon>
        <taxon>Dothideomycetes incertae sedis</taxon>
        <taxon>Cryomyces</taxon>
    </lineage>
</organism>
<dbReference type="PANTHER" id="PTHR36102:SF1">
    <property type="entry name" value="YDR124W-LIKE HELICAL BUNDLE DOMAIN-CONTAINING PROTEIN"/>
    <property type="match status" value="1"/>
</dbReference>
<sequence>MVRCCSTPEATKGNRVASDADYNGAVSKTARPIAQPRSARTRRQFETPKSRAVESIKSVLEQQCDIEAVAFTFVWLDDQGKAGFYDSHPLDAQALDVSNVTGEDVQQRLRAAYLRSSEGASVLSKKRLRFTPDNSDCLPKRRRHSPENAADQCSEGRQQCMQETTVYPISDKNMVAQHMKTICNRLYQCTSKFICKDLIQEIEPQKQKTYPYLTKKRNGAKSDRSCVMPFWPSLDECRYMEPDRLWSLERTLLKVSIIRWPHKDPEEFAKFVAQGILRGFSSWIDMLEDATSNSCRKSFQANRPGCEEVIKAQEAHLAELFRVARLERDYHEGGVGA</sequence>
<dbReference type="Pfam" id="PF11001">
    <property type="entry name" value="AFUB_07903_YDR124W_hel"/>
    <property type="match status" value="1"/>
</dbReference>
<dbReference type="STRING" id="331657.A0A4U0Y232"/>
<dbReference type="Proteomes" id="UP000308768">
    <property type="component" value="Unassembled WGS sequence"/>
</dbReference>
<feature type="domain" description="Subtelomeric hrmA-associated cluster protein AFUB-079030/YDR124W-like helical bundle" evidence="2">
    <location>
        <begin position="169"/>
        <end position="325"/>
    </location>
</feature>
<keyword evidence="4" id="KW-1185">Reference proteome</keyword>
<comment type="caution">
    <text evidence="3">The sequence shown here is derived from an EMBL/GenBank/DDBJ whole genome shotgun (WGS) entry which is preliminary data.</text>
</comment>
<proteinExistence type="predicted"/>
<evidence type="ECO:0000259" key="2">
    <source>
        <dbReference type="Pfam" id="PF11001"/>
    </source>
</evidence>
<accession>A0A4U0Y232</accession>
<dbReference type="InterPro" id="IPR021264">
    <property type="entry name" value="AFUB_079030/YDR124W-like"/>
</dbReference>
<evidence type="ECO:0000313" key="4">
    <source>
        <dbReference type="Proteomes" id="UP000308768"/>
    </source>
</evidence>
<dbReference type="PANTHER" id="PTHR36102">
    <property type="entry name" value="CHROMOSOME 10, WHOLE GENOME SHOTGUN SEQUENCE"/>
    <property type="match status" value="1"/>
</dbReference>
<dbReference type="OrthoDB" id="5338458at2759"/>
<feature type="region of interest" description="Disordered" evidence="1">
    <location>
        <begin position="27"/>
        <end position="46"/>
    </location>
</feature>
<evidence type="ECO:0000256" key="1">
    <source>
        <dbReference type="SAM" id="MobiDB-lite"/>
    </source>
</evidence>